<dbReference type="InterPro" id="IPR009492">
    <property type="entry name" value="TniQ"/>
</dbReference>
<evidence type="ECO:0000313" key="2">
    <source>
        <dbReference type="EMBL" id="ARO15331.1"/>
    </source>
</evidence>
<dbReference type="KEGG" id="kro:BVG79_01989"/>
<reference evidence="2 3" key="1">
    <citation type="submission" date="2017-02" db="EMBL/GenBank/DDBJ databases">
        <title>Ketogulonicigenium robustum SPU B003 Genome sequencing and assembly.</title>
        <authorList>
            <person name="Li Y."/>
            <person name="Liu L."/>
            <person name="Wang C."/>
            <person name="Zhang M."/>
            <person name="Zhang T."/>
            <person name="Zhang Y."/>
        </authorList>
    </citation>
    <scope>NUCLEOTIDE SEQUENCE [LARGE SCALE GENOMIC DNA]</scope>
    <source>
        <strain evidence="2 3">SPU_B003</strain>
    </source>
</reference>
<feature type="domain" description="TniQ" evidence="1">
    <location>
        <begin position="41"/>
        <end position="168"/>
    </location>
</feature>
<dbReference type="EMBL" id="CP019937">
    <property type="protein sequence ID" value="ARO15331.1"/>
    <property type="molecule type" value="Genomic_DNA"/>
</dbReference>
<keyword evidence="3" id="KW-1185">Reference proteome</keyword>
<dbReference type="Proteomes" id="UP000242447">
    <property type="component" value="Chromosome"/>
</dbReference>
<name>A0A1W6P1R3_9RHOB</name>
<proteinExistence type="predicted"/>
<gene>
    <name evidence="2" type="ORF">BVG79_01989</name>
</gene>
<evidence type="ECO:0000313" key="3">
    <source>
        <dbReference type="Proteomes" id="UP000242447"/>
    </source>
</evidence>
<sequence length="657" mass="72133">MDVCVRAYAVRTLFTPARWNMTIIRNTGWVSRARPLPVPIQVGTAETAASALGRGARANGYAHLQDICSDQGISLRELANGQPHEVKHAAVLIGADADVLLFNTPRLQDDGRFELGRENIKFTALTRTGGQVCLVCMLEARAQGQEAWQCGRWQVRHIRTCAQHGVLLEAISLNTTSKNAQDFGAYFAPRAHIQAQKVESQDQELELYLDGRIEHGTGESWPDSFEFHVVAVFCEALGALLAYGPKRNMKSLSPIEIVKAGSVGFKLFQKGPDALLSRLKSIQTASMDDGADYGKLYPQILTCLRERRKDPCFDGLRTLVREFILDNFHVPPNSSILGEVNGRSRVMTVAIGAREGGVANSLLNRQLKLMGFLRDKVSDNTISDRGLLISTAVIDEAVSVVKKLSTIAVTRAALGADKYTIERLCAEGVLKLHFPADDGCMPFFHEREILRLSADLRAATTCNVVLTDDHVSLQEAARRSHCTLTSLIGRAVAGTLKLASPCAVPFRLPDFLVSLSELRVQIGAVPPEVLTAAEAARLLGVIPGTIHALVAAEYLPGTFSDYRLANRACLFILHADLEHFANAHIVLRALSGTRKATFEATQEYIAECGVEALVLAHESRKIFRRSDIERIAYDPGGERLARLLMVDEARLEHLFQK</sequence>
<dbReference type="Pfam" id="PF06527">
    <property type="entry name" value="TniQ"/>
    <property type="match status" value="1"/>
</dbReference>
<organism evidence="2 3">
    <name type="scientific">Ketogulonicigenium robustum</name>
    <dbReference type="NCBI Taxonomy" id="92947"/>
    <lineage>
        <taxon>Bacteria</taxon>
        <taxon>Pseudomonadati</taxon>
        <taxon>Pseudomonadota</taxon>
        <taxon>Alphaproteobacteria</taxon>
        <taxon>Rhodobacterales</taxon>
        <taxon>Roseobacteraceae</taxon>
        <taxon>Ketogulonicigenium</taxon>
    </lineage>
</organism>
<dbReference type="AlphaFoldDB" id="A0A1W6P1R3"/>
<evidence type="ECO:0000259" key="1">
    <source>
        <dbReference type="Pfam" id="PF06527"/>
    </source>
</evidence>
<accession>A0A1W6P1R3</accession>
<protein>
    <recommendedName>
        <fullName evidence="1">TniQ domain-containing protein</fullName>
    </recommendedName>
</protein>